<reference evidence="1 2" key="1">
    <citation type="journal article" date="2014" name="Genome Announc.">
        <title>Draft genome sequence of the pathogenic fungus Scedosporium apiospermum.</title>
        <authorList>
            <person name="Vandeputte P."/>
            <person name="Ghamrawi S."/>
            <person name="Rechenmann M."/>
            <person name="Iltis A."/>
            <person name="Giraud S."/>
            <person name="Fleury M."/>
            <person name="Thornton C."/>
            <person name="Delhaes L."/>
            <person name="Meyer W."/>
            <person name="Papon N."/>
            <person name="Bouchara J.P."/>
        </authorList>
    </citation>
    <scope>NUCLEOTIDE SEQUENCE [LARGE SCALE GENOMIC DNA]</scope>
    <source>
        <strain evidence="1 2">IHEM 14462</strain>
    </source>
</reference>
<dbReference type="HOGENOM" id="CLU_1245990_0_0_1"/>
<dbReference type="RefSeq" id="XP_016641161.1">
    <property type="nucleotide sequence ID" value="XM_016789334.1"/>
</dbReference>
<comment type="caution">
    <text evidence="1">The sequence shown here is derived from an EMBL/GenBank/DDBJ whole genome shotgun (WGS) entry which is preliminary data.</text>
</comment>
<accession>A0A084G200</accession>
<dbReference type="KEGG" id="sapo:SAPIO_CDS7476"/>
<organism evidence="1 2">
    <name type="scientific">Pseudallescheria apiosperma</name>
    <name type="common">Scedosporium apiospermum</name>
    <dbReference type="NCBI Taxonomy" id="563466"/>
    <lineage>
        <taxon>Eukaryota</taxon>
        <taxon>Fungi</taxon>
        <taxon>Dikarya</taxon>
        <taxon>Ascomycota</taxon>
        <taxon>Pezizomycotina</taxon>
        <taxon>Sordariomycetes</taxon>
        <taxon>Hypocreomycetidae</taxon>
        <taxon>Microascales</taxon>
        <taxon>Microascaceae</taxon>
        <taxon>Scedosporium</taxon>
    </lineage>
</organism>
<proteinExistence type="predicted"/>
<evidence type="ECO:0000313" key="1">
    <source>
        <dbReference type="EMBL" id="KEZ41362.1"/>
    </source>
</evidence>
<dbReference type="VEuPathDB" id="FungiDB:SAPIO_CDS7476"/>
<gene>
    <name evidence="1" type="ORF">SAPIO_CDS7476</name>
</gene>
<dbReference type="Proteomes" id="UP000028545">
    <property type="component" value="Unassembled WGS sequence"/>
</dbReference>
<evidence type="ECO:0000313" key="2">
    <source>
        <dbReference type="Proteomes" id="UP000028545"/>
    </source>
</evidence>
<dbReference type="GeneID" id="27726548"/>
<protein>
    <submittedName>
        <fullName evidence="1">Uncharacterized protein</fullName>
    </submittedName>
</protein>
<sequence>MASTSPFADLPPIKIGKGGGIGRLKAILGITPNSGQLSSLDVVIISIDLELPGQDRWDMHKFKTEGCGIAILDTRDLRDSSPRKSLNDLITTQEFSTKYPVKAKRLIPGRRCIFAPTNRIGQDQFRSVIAKALQVKDQDYPPTGRHARLRNIVLELYLYNAGNDATYTLVAMIKLVVKGSSSMNRLLKRKEEANIERLENLVFTDATPKVDDHGNPQEEPPR</sequence>
<dbReference type="OrthoDB" id="5953249at2759"/>
<dbReference type="AlphaFoldDB" id="A0A084G200"/>
<dbReference type="EMBL" id="JOWA01000110">
    <property type="protein sequence ID" value="KEZ41362.1"/>
    <property type="molecule type" value="Genomic_DNA"/>
</dbReference>
<keyword evidence="2" id="KW-1185">Reference proteome</keyword>
<name>A0A084G200_PSEDA</name>